<evidence type="ECO:0000259" key="2">
    <source>
        <dbReference type="Pfam" id="PF13202"/>
    </source>
</evidence>
<reference evidence="4 5" key="1">
    <citation type="submission" date="2014-11" db="EMBL/GenBank/DDBJ databases">
        <title>Complete Genome Sequence of Pseudoalteromonas sp. Strain OCN003 Isolated from Kaneohe Bay, Oahu, Hawaii.</title>
        <authorList>
            <person name="Beurmann S."/>
            <person name="Videau P."/>
            <person name="Ushijima B."/>
            <person name="Smith A.M."/>
            <person name="Aeby G.S."/>
            <person name="Callahan S.M."/>
            <person name="Belcaid M."/>
        </authorList>
    </citation>
    <scope>NUCLEOTIDE SEQUENCE [LARGE SCALE GENOMIC DNA]</scope>
    <source>
        <strain evidence="4 5">OCN003</strain>
    </source>
</reference>
<dbReference type="KEGG" id="pseo:OM33_17345"/>
<dbReference type="InterPro" id="IPR011992">
    <property type="entry name" value="EF-hand-dom_pair"/>
</dbReference>
<feature type="chain" id="PRO_5002037973" description="EF-hand domain-containing protein" evidence="1">
    <location>
        <begin position="23"/>
        <end position="74"/>
    </location>
</feature>
<dbReference type="EMBL" id="CP009889">
    <property type="protein sequence ID" value="AIY66865.1"/>
    <property type="molecule type" value="Genomic_DNA"/>
</dbReference>
<dbReference type="InterPro" id="IPR002048">
    <property type="entry name" value="EF_hand_dom"/>
</dbReference>
<dbReference type="RefSeq" id="WP_040135442.1">
    <property type="nucleotide sequence ID" value="NZ_CP009889.1"/>
</dbReference>
<feature type="signal peptide" evidence="1">
    <location>
        <begin position="1"/>
        <end position="22"/>
    </location>
</feature>
<name>A0A0A7EJJ1_9GAMM</name>
<keyword evidence="1" id="KW-0732">Signal</keyword>
<dbReference type="eggNOG" id="ENOG50348M3">
    <property type="taxonomic scope" value="Bacteria"/>
</dbReference>
<dbReference type="HOGENOM" id="CLU_2685118_0_0_6"/>
<evidence type="ECO:0000259" key="3">
    <source>
        <dbReference type="Pfam" id="PF13833"/>
    </source>
</evidence>
<dbReference type="SUPFAM" id="SSF47473">
    <property type="entry name" value="EF-hand"/>
    <property type="match status" value="1"/>
</dbReference>
<protein>
    <recommendedName>
        <fullName evidence="2 3">EF-hand domain-containing protein</fullName>
    </recommendedName>
</protein>
<feature type="domain" description="EF-hand" evidence="2">
    <location>
        <begin position="50"/>
        <end position="71"/>
    </location>
</feature>
<evidence type="ECO:0000256" key="1">
    <source>
        <dbReference type="SAM" id="SignalP"/>
    </source>
</evidence>
<dbReference type="Proteomes" id="UP000030341">
    <property type="component" value="Chromosome 2"/>
</dbReference>
<feature type="domain" description="EF-hand" evidence="3">
    <location>
        <begin position="12"/>
        <end position="39"/>
    </location>
</feature>
<accession>A0A0A7EJJ1</accession>
<organism evidence="4 5">
    <name type="scientific">Pseudoalteromonas piratica</name>
    <dbReference type="NCBI Taxonomy" id="1348114"/>
    <lineage>
        <taxon>Bacteria</taxon>
        <taxon>Pseudomonadati</taxon>
        <taxon>Pseudomonadota</taxon>
        <taxon>Gammaproteobacteria</taxon>
        <taxon>Alteromonadales</taxon>
        <taxon>Pseudoalteromonadaceae</taxon>
        <taxon>Pseudoalteromonas</taxon>
    </lineage>
</organism>
<dbReference type="Gene3D" id="1.10.238.10">
    <property type="entry name" value="EF-hand"/>
    <property type="match status" value="1"/>
</dbReference>
<dbReference type="Pfam" id="PF13833">
    <property type="entry name" value="EF-hand_8"/>
    <property type="match status" value="1"/>
</dbReference>
<dbReference type="GO" id="GO:0005509">
    <property type="term" value="F:calcium ion binding"/>
    <property type="evidence" value="ECO:0007669"/>
    <property type="project" value="InterPro"/>
</dbReference>
<proteinExistence type="predicted"/>
<dbReference type="STRING" id="1348114.OM33_17345"/>
<sequence length="74" mass="7898">MQIRAIAYLTAVLGVAAFNTQASSLFSELDSNNDGYISEVEAGVNSMLSAAFDALDVNEDAKLSKEEFTAFKGE</sequence>
<keyword evidence="5" id="KW-1185">Reference proteome</keyword>
<dbReference type="OrthoDB" id="6121358at2"/>
<dbReference type="AlphaFoldDB" id="A0A0A7EJJ1"/>
<evidence type="ECO:0000313" key="5">
    <source>
        <dbReference type="Proteomes" id="UP000030341"/>
    </source>
</evidence>
<gene>
    <name evidence="4" type="ORF">OM33_17345</name>
</gene>
<evidence type="ECO:0000313" key="4">
    <source>
        <dbReference type="EMBL" id="AIY66865.1"/>
    </source>
</evidence>
<dbReference type="Pfam" id="PF13202">
    <property type="entry name" value="EF-hand_5"/>
    <property type="match status" value="1"/>
</dbReference>